<dbReference type="InterPro" id="IPR036186">
    <property type="entry name" value="Serpin_sf"/>
</dbReference>
<keyword evidence="3 7" id="KW-0722">Serine protease inhibitor</keyword>
<evidence type="ECO:0000259" key="6">
    <source>
        <dbReference type="SMART" id="SM00093"/>
    </source>
</evidence>
<comment type="caution">
    <text evidence="7">The sequence shown here is derived from an EMBL/GenBank/DDBJ whole genome shotgun (WGS) entry which is preliminary data.</text>
</comment>
<dbReference type="Proteomes" id="UP001458880">
    <property type="component" value="Unassembled WGS sequence"/>
</dbReference>
<evidence type="ECO:0000256" key="1">
    <source>
        <dbReference type="ARBA" id="ARBA00009500"/>
    </source>
</evidence>
<feature type="signal peptide" evidence="5">
    <location>
        <begin position="1"/>
        <end position="22"/>
    </location>
</feature>
<comment type="similarity">
    <text evidence="1 4">Belongs to the serpin family.</text>
</comment>
<dbReference type="GO" id="GO:0004867">
    <property type="term" value="F:serine-type endopeptidase inhibitor activity"/>
    <property type="evidence" value="ECO:0007669"/>
    <property type="project" value="UniProtKB-KW"/>
</dbReference>
<dbReference type="PANTHER" id="PTHR11461">
    <property type="entry name" value="SERINE PROTEASE INHIBITOR, SERPIN"/>
    <property type="match status" value="1"/>
</dbReference>
<dbReference type="InterPro" id="IPR023796">
    <property type="entry name" value="Serpin_dom"/>
</dbReference>
<keyword evidence="5" id="KW-0732">Signal</keyword>
<feature type="domain" description="Serpin" evidence="6">
    <location>
        <begin position="34"/>
        <end position="302"/>
    </location>
</feature>
<organism evidence="7 8">
    <name type="scientific">Popillia japonica</name>
    <name type="common">Japanese beetle</name>
    <dbReference type="NCBI Taxonomy" id="7064"/>
    <lineage>
        <taxon>Eukaryota</taxon>
        <taxon>Metazoa</taxon>
        <taxon>Ecdysozoa</taxon>
        <taxon>Arthropoda</taxon>
        <taxon>Hexapoda</taxon>
        <taxon>Insecta</taxon>
        <taxon>Pterygota</taxon>
        <taxon>Neoptera</taxon>
        <taxon>Endopterygota</taxon>
        <taxon>Coleoptera</taxon>
        <taxon>Polyphaga</taxon>
        <taxon>Scarabaeiformia</taxon>
        <taxon>Scarabaeidae</taxon>
        <taxon>Rutelinae</taxon>
        <taxon>Popillia</taxon>
    </lineage>
</organism>
<dbReference type="Pfam" id="PF00079">
    <property type="entry name" value="Serpin"/>
    <property type="match status" value="1"/>
</dbReference>
<evidence type="ECO:0000313" key="7">
    <source>
        <dbReference type="EMBL" id="KAK9686054.1"/>
    </source>
</evidence>
<sequence length="303" mass="34929">MAFKKLTDKLFAVLLLAVITSATDLSVKSDIFAKAVYKHLSEEGKNSVFSPLSLHVVLALAYQGSSGHTEQILRKYFLSKSSTSNDYQVLLKDLKTAKNLSMEIANKIYASNDGQFKKEFENIAKDKFLAEVDSVDFRQNQLAANKINDWVKEKTHDKIKKLVSADDFGDDTRSVLLNAIYFKEEWESKFNKNRTRTEKFYLDDTHTVNCPMMYRYGSTSMTKSGDLDATLLRLKFRNRRFNLIIVIPKTKTGIRRLEEKLPTTDFAALTRNMWSGLSEVYLPRFKIESEYDFEKPFEQESPI</sequence>
<evidence type="ECO:0000256" key="2">
    <source>
        <dbReference type="ARBA" id="ARBA00022690"/>
    </source>
</evidence>
<gene>
    <name evidence="7" type="ORF">QE152_g37475</name>
</gene>
<evidence type="ECO:0000313" key="8">
    <source>
        <dbReference type="Proteomes" id="UP001458880"/>
    </source>
</evidence>
<dbReference type="PANTHER" id="PTHR11461:SF211">
    <property type="entry name" value="GH10112P-RELATED"/>
    <property type="match status" value="1"/>
</dbReference>
<reference evidence="7 8" key="1">
    <citation type="journal article" date="2024" name="BMC Genomics">
        <title>De novo assembly and annotation of Popillia japonica's genome with initial clues to its potential as an invasive pest.</title>
        <authorList>
            <person name="Cucini C."/>
            <person name="Boschi S."/>
            <person name="Funari R."/>
            <person name="Cardaioli E."/>
            <person name="Iannotti N."/>
            <person name="Marturano G."/>
            <person name="Paoli F."/>
            <person name="Bruttini M."/>
            <person name="Carapelli A."/>
            <person name="Frati F."/>
            <person name="Nardi F."/>
        </authorList>
    </citation>
    <scope>NUCLEOTIDE SEQUENCE [LARGE SCALE GENOMIC DNA]</scope>
    <source>
        <strain evidence="7">DMR45628</strain>
    </source>
</reference>
<dbReference type="InterPro" id="IPR042185">
    <property type="entry name" value="Serpin_sf_2"/>
</dbReference>
<evidence type="ECO:0000256" key="4">
    <source>
        <dbReference type="RuleBase" id="RU000411"/>
    </source>
</evidence>
<keyword evidence="2 7" id="KW-0646">Protease inhibitor</keyword>
<name>A0AAW1IAF2_POPJA</name>
<dbReference type="Gene3D" id="3.30.497.10">
    <property type="entry name" value="Antithrombin, subunit I, domain 2"/>
    <property type="match status" value="1"/>
</dbReference>
<protein>
    <submittedName>
        <fullName evidence="7">Serpin (Serine protease inhibitor)</fullName>
    </submittedName>
</protein>
<dbReference type="InterPro" id="IPR000215">
    <property type="entry name" value="Serpin_fam"/>
</dbReference>
<dbReference type="InterPro" id="IPR042178">
    <property type="entry name" value="Serpin_sf_1"/>
</dbReference>
<dbReference type="SMART" id="SM00093">
    <property type="entry name" value="SERPIN"/>
    <property type="match status" value="1"/>
</dbReference>
<accession>A0AAW1IAF2</accession>
<dbReference type="AlphaFoldDB" id="A0AAW1IAF2"/>
<evidence type="ECO:0000256" key="5">
    <source>
        <dbReference type="SAM" id="SignalP"/>
    </source>
</evidence>
<dbReference type="GO" id="GO:0005615">
    <property type="term" value="C:extracellular space"/>
    <property type="evidence" value="ECO:0007669"/>
    <property type="project" value="InterPro"/>
</dbReference>
<dbReference type="EMBL" id="JASPKY010000732">
    <property type="protein sequence ID" value="KAK9686054.1"/>
    <property type="molecule type" value="Genomic_DNA"/>
</dbReference>
<dbReference type="Gene3D" id="2.30.39.10">
    <property type="entry name" value="Alpha-1-antitrypsin, domain 1"/>
    <property type="match status" value="1"/>
</dbReference>
<feature type="chain" id="PRO_5043430130" evidence="5">
    <location>
        <begin position="23"/>
        <end position="303"/>
    </location>
</feature>
<evidence type="ECO:0000256" key="3">
    <source>
        <dbReference type="ARBA" id="ARBA00022900"/>
    </source>
</evidence>
<dbReference type="SUPFAM" id="SSF56574">
    <property type="entry name" value="Serpins"/>
    <property type="match status" value="1"/>
</dbReference>
<proteinExistence type="inferred from homology"/>
<keyword evidence="8" id="KW-1185">Reference proteome</keyword>